<comment type="caution">
    <text evidence="2">The sequence shown here is derived from an EMBL/GenBank/DDBJ whole genome shotgun (WGS) entry which is preliminary data.</text>
</comment>
<evidence type="ECO:0000313" key="2">
    <source>
        <dbReference type="EMBL" id="GFD45661.1"/>
    </source>
</evidence>
<dbReference type="EMBL" id="BKCJ011654607">
    <property type="protein sequence ID" value="GFD45661.1"/>
    <property type="molecule type" value="Genomic_DNA"/>
</dbReference>
<reference evidence="2" key="1">
    <citation type="journal article" date="2019" name="Sci. Rep.">
        <title>Draft genome of Tanacetum cinerariifolium, the natural source of mosquito coil.</title>
        <authorList>
            <person name="Yamashiro T."/>
            <person name="Shiraishi A."/>
            <person name="Satake H."/>
            <person name="Nakayama K."/>
        </authorList>
    </citation>
    <scope>NUCLEOTIDE SEQUENCE</scope>
</reference>
<feature type="region of interest" description="Disordered" evidence="1">
    <location>
        <begin position="18"/>
        <end position="49"/>
    </location>
</feature>
<sequence length="99" mass="9864">MVGADPGRAVHAAFALQRDQAAAGSHHAQGAHRSIAPPRAQWTGRPARDRVVAGGGGVFDHAPGQDAAGAFYGIDRLVAGARSRAGSGADGGCRARGIG</sequence>
<protein>
    <submittedName>
        <fullName evidence="2">Uncharacterized protein</fullName>
    </submittedName>
</protein>
<gene>
    <name evidence="2" type="ORF">Tci_917630</name>
</gene>
<dbReference type="AlphaFoldDB" id="A0A699WLJ6"/>
<proteinExistence type="predicted"/>
<organism evidence="2">
    <name type="scientific">Tanacetum cinerariifolium</name>
    <name type="common">Dalmatian daisy</name>
    <name type="synonym">Chrysanthemum cinerariifolium</name>
    <dbReference type="NCBI Taxonomy" id="118510"/>
    <lineage>
        <taxon>Eukaryota</taxon>
        <taxon>Viridiplantae</taxon>
        <taxon>Streptophyta</taxon>
        <taxon>Embryophyta</taxon>
        <taxon>Tracheophyta</taxon>
        <taxon>Spermatophyta</taxon>
        <taxon>Magnoliopsida</taxon>
        <taxon>eudicotyledons</taxon>
        <taxon>Gunneridae</taxon>
        <taxon>Pentapetalae</taxon>
        <taxon>asterids</taxon>
        <taxon>campanulids</taxon>
        <taxon>Asterales</taxon>
        <taxon>Asteraceae</taxon>
        <taxon>Asteroideae</taxon>
        <taxon>Anthemideae</taxon>
        <taxon>Anthemidinae</taxon>
        <taxon>Tanacetum</taxon>
    </lineage>
</organism>
<name>A0A699WLJ6_TANCI</name>
<accession>A0A699WLJ6</accession>
<feature type="compositionally biased region" description="Low complexity" evidence="1">
    <location>
        <begin position="18"/>
        <end position="32"/>
    </location>
</feature>
<evidence type="ECO:0000256" key="1">
    <source>
        <dbReference type="SAM" id="MobiDB-lite"/>
    </source>
</evidence>